<evidence type="ECO:0008006" key="3">
    <source>
        <dbReference type="Google" id="ProtNLM"/>
    </source>
</evidence>
<dbReference type="PANTHER" id="PTHR47843:SF2">
    <property type="entry name" value="BTB DOMAIN-CONTAINING PROTEIN"/>
    <property type="match status" value="1"/>
</dbReference>
<gene>
    <name evidence="1" type="ORF">BU23DRAFT_34539</name>
</gene>
<dbReference type="InterPro" id="IPR011333">
    <property type="entry name" value="SKP1/BTB/POZ_sf"/>
</dbReference>
<dbReference type="PANTHER" id="PTHR47843">
    <property type="entry name" value="BTB DOMAIN-CONTAINING PROTEIN-RELATED"/>
    <property type="match status" value="1"/>
</dbReference>
<dbReference type="OrthoDB" id="1022638at2759"/>
<reference evidence="1" key="1">
    <citation type="journal article" date="2020" name="Stud. Mycol.">
        <title>101 Dothideomycetes genomes: a test case for predicting lifestyles and emergence of pathogens.</title>
        <authorList>
            <person name="Haridas S."/>
            <person name="Albert R."/>
            <person name="Binder M."/>
            <person name="Bloem J."/>
            <person name="Labutti K."/>
            <person name="Salamov A."/>
            <person name="Andreopoulos B."/>
            <person name="Baker S."/>
            <person name="Barry K."/>
            <person name="Bills G."/>
            <person name="Bluhm B."/>
            <person name="Cannon C."/>
            <person name="Castanera R."/>
            <person name="Culley D."/>
            <person name="Daum C."/>
            <person name="Ezra D."/>
            <person name="Gonzalez J."/>
            <person name="Henrissat B."/>
            <person name="Kuo A."/>
            <person name="Liang C."/>
            <person name="Lipzen A."/>
            <person name="Lutzoni F."/>
            <person name="Magnuson J."/>
            <person name="Mondo S."/>
            <person name="Nolan M."/>
            <person name="Ohm R."/>
            <person name="Pangilinan J."/>
            <person name="Park H.-J."/>
            <person name="Ramirez L."/>
            <person name="Alfaro M."/>
            <person name="Sun H."/>
            <person name="Tritt A."/>
            <person name="Yoshinaga Y."/>
            <person name="Zwiers L.-H."/>
            <person name="Turgeon B."/>
            <person name="Goodwin S."/>
            <person name="Spatafora J."/>
            <person name="Crous P."/>
            <person name="Grigoriev I."/>
        </authorList>
    </citation>
    <scope>NUCLEOTIDE SEQUENCE</scope>
    <source>
        <strain evidence="1">CBS 107.79</strain>
    </source>
</reference>
<protein>
    <recommendedName>
        <fullName evidence="3">BTB domain-containing protein</fullName>
    </recommendedName>
</protein>
<dbReference type="Gene3D" id="3.30.710.10">
    <property type="entry name" value="Potassium Channel Kv1.1, Chain A"/>
    <property type="match status" value="1"/>
</dbReference>
<dbReference type="Proteomes" id="UP000800036">
    <property type="component" value="Unassembled WGS sequence"/>
</dbReference>
<sequence length="415" mass="45403">MSTARPWKVMKSIERSTHSSHAVSVGAEALLPHVVSVQRAGTCANKPAPSSLRPFQLTTNASTGCLHRCMRGAEASDRVLALVPCLLLQPPHPQASNAPRMKVDPHAPATPGLFSNIAPFTWGAEPAQAGSLFGTSRASAMSVPPPSVGLFGTPMTAATPSPKVTFDVLNQQANRSAGERLSHADIFDFGTKVLTVRVGSEPDHKDFTVHEELLKRSPYLSSIRHEMSSYVSLPDQKPATFNIYVQWLYSKRLYTKAAPASNQVAPTLQQPNSDEWLNLVDVYLLGFKLGDVDFQDMVMDAIMDWLRETRDSGSFITPTPIVALENVARIYYTLHNTAKDNPLRRLVSDVAALNFSDATIQKICADDGGQKLPRAFLLDLLSKLSSRLQGGRPFPEARGACHYHCHAEGKCYRKT</sequence>
<keyword evidence="2" id="KW-1185">Reference proteome</keyword>
<name>A0A6A5UN05_9PLEO</name>
<dbReference type="AlphaFoldDB" id="A0A6A5UN05"/>
<organism evidence="1 2">
    <name type="scientific">Bimuria novae-zelandiae CBS 107.79</name>
    <dbReference type="NCBI Taxonomy" id="1447943"/>
    <lineage>
        <taxon>Eukaryota</taxon>
        <taxon>Fungi</taxon>
        <taxon>Dikarya</taxon>
        <taxon>Ascomycota</taxon>
        <taxon>Pezizomycotina</taxon>
        <taxon>Dothideomycetes</taxon>
        <taxon>Pleosporomycetidae</taxon>
        <taxon>Pleosporales</taxon>
        <taxon>Massarineae</taxon>
        <taxon>Didymosphaeriaceae</taxon>
        <taxon>Bimuria</taxon>
    </lineage>
</organism>
<proteinExistence type="predicted"/>
<evidence type="ECO:0000313" key="1">
    <source>
        <dbReference type="EMBL" id="KAF1965182.1"/>
    </source>
</evidence>
<accession>A0A6A5UN05</accession>
<evidence type="ECO:0000313" key="2">
    <source>
        <dbReference type="Proteomes" id="UP000800036"/>
    </source>
</evidence>
<dbReference type="EMBL" id="ML976767">
    <property type="protein sequence ID" value="KAF1965182.1"/>
    <property type="molecule type" value="Genomic_DNA"/>
</dbReference>